<proteinExistence type="predicted"/>
<dbReference type="SUPFAM" id="SSF53335">
    <property type="entry name" value="S-adenosyl-L-methionine-dependent methyltransferases"/>
    <property type="match status" value="1"/>
</dbReference>
<keyword evidence="6" id="KW-1185">Reference proteome</keyword>
<dbReference type="Proteomes" id="UP001596432">
    <property type="component" value="Unassembled WGS sequence"/>
</dbReference>
<dbReference type="AlphaFoldDB" id="A0ABD5XUT1"/>
<dbReference type="PANTHER" id="PTHR44942:SF4">
    <property type="entry name" value="METHYLTRANSFERASE TYPE 11 DOMAIN-CONTAINING PROTEIN"/>
    <property type="match status" value="1"/>
</dbReference>
<organism evidence="5 6">
    <name type="scientific">Halosimplex aquaticum</name>
    <dbReference type="NCBI Taxonomy" id="3026162"/>
    <lineage>
        <taxon>Archaea</taxon>
        <taxon>Methanobacteriati</taxon>
        <taxon>Methanobacteriota</taxon>
        <taxon>Stenosarchaea group</taxon>
        <taxon>Halobacteria</taxon>
        <taxon>Halobacteriales</taxon>
        <taxon>Haloarculaceae</taxon>
        <taxon>Halosimplex</taxon>
    </lineage>
</organism>
<feature type="domain" description="Methyltransferase" evidence="4">
    <location>
        <begin position="42"/>
        <end position="137"/>
    </location>
</feature>
<name>A0ABD5XUT1_9EURY</name>
<evidence type="ECO:0000313" key="5">
    <source>
        <dbReference type="EMBL" id="MFC7138933.1"/>
    </source>
</evidence>
<gene>
    <name evidence="5" type="ORF">ACFQMA_03660</name>
</gene>
<dbReference type="GeneID" id="78819179"/>
<dbReference type="PANTHER" id="PTHR44942">
    <property type="entry name" value="METHYLTRANSF_11 DOMAIN-CONTAINING PROTEIN"/>
    <property type="match status" value="1"/>
</dbReference>
<dbReference type="CDD" id="cd02440">
    <property type="entry name" value="AdoMet_MTases"/>
    <property type="match status" value="1"/>
</dbReference>
<feature type="region of interest" description="Disordered" evidence="3">
    <location>
        <begin position="244"/>
        <end position="266"/>
    </location>
</feature>
<dbReference type="EMBL" id="JBHTAS010000001">
    <property type="protein sequence ID" value="MFC7138933.1"/>
    <property type="molecule type" value="Genomic_DNA"/>
</dbReference>
<dbReference type="GO" id="GO:0008168">
    <property type="term" value="F:methyltransferase activity"/>
    <property type="evidence" value="ECO:0007669"/>
    <property type="project" value="UniProtKB-KW"/>
</dbReference>
<evidence type="ECO:0000313" key="6">
    <source>
        <dbReference type="Proteomes" id="UP001596432"/>
    </source>
</evidence>
<dbReference type="RefSeq" id="WP_274324534.1">
    <property type="nucleotide sequence ID" value="NZ_CP118158.1"/>
</dbReference>
<dbReference type="InterPro" id="IPR041698">
    <property type="entry name" value="Methyltransf_25"/>
</dbReference>
<dbReference type="Gene3D" id="3.40.50.150">
    <property type="entry name" value="Vaccinia Virus protein VP39"/>
    <property type="match status" value="1"/>
</dbReference>
<evidence type="ECO:0000259" key="4">
    <source>
        <dbReference type="Pfam" id="PF13649"/>
    </source>
</evidence>
<reference evidence="5 6" key="1">
    <citation type="journal article" date="2019" name="Int. J. Syst. Evol. Microbiol.">
        <title>The Global Catalogue of Microorganisms (GCM) 10K type strain sequencing project: providing services to taxonomists for standard genome sequencing and annotation.</title>
        <authorList>
            <consortium name="The Broad Institute Genomics Platform"/>
            <consortium name="The Broad Institute Genome Sequencing Center for Infectious Disease"/>
            <person name="Wu L."/>
            <person name="Ma J."/>
        </authorList>
    </citation>
    <scope>NUCLEOTIDE SEQUENCE [LARGE SCALE GENOMIC DNA]</scope>
    <source>
        <strain evidence="5 6">XZYJT29</strain>
    </source>
</reference>
<evidence type="ECO:0000256" key="3">
    <source>
        <dbReference type="SAM" id="MobiDB-lite"/>
    </source>
</evidence>
<protein>
    <submittedName>
        <fullName evidence="5">Class I SAM-dependent methyltransferase</fullName>
    </submittedName>
</protein>
<comment type="caution">
    <text evidence="5">The sequence shown here is derived from an EMBL/GenBank/DDBJ whole genome shotgun (WGS) entry which is preliminary data.</text>
</comment>
<keyword evidence="2" id="KW-0808">Transferase</keyword>
<evidence type="ECO:0000256" key="1">
    <source>
        <dbReference type="ARBA" id="ARBA00022603"/>
    </source>
</evidence>
<dbReference type="GO" id="GO:0032259">
    <property type="term" value="P:methylation"/>
    <property type="evidence" value="ECO:0007669"/>
    <property type="project" value="UniProtKB-KW"/>
</dbReference>
<accession>A0ABD5XUT1</accession>
<keyword evidence="1 5" id="KW-0489">Methyltransferase</keyword>
<sequence>MSSEDPFASAESYYAEYRPRYGDRPIDYLADRFDFDESARALDLGCGAGQIAVPLAATVGTVVGMDPNERMIDEAREQARAAGRENVEWVVGSDADLRGEVGERLGPFRVTTMGRSFHWMDREPTLDRIRELTEPGGGVAVFDDTEWLTSGSQPWQDEVYALAADYRDDLPERTGPRTEPYENPYDELIAEREFEDVEVATFEETREWTVDGIVGYVFSLSFCSPTTFGDQSDDFEADLRERLGELGGGPFRQDDEVRVISGRKPA</sequence>
<dbReference type="InterPro" id="IPR029063">
    <property type="entry name" value="SAM-dependent_MTases_sf"/>
</dbReference>
<dbReference type="Pfam" id="PF13649">
    <property type="entry name" value="Methyltransf_25"/>
    <property type="match status" value="1"/>
</dbReference>
<evidence type="ECO:0000256" key="2">
    <source>
        <dbReference type="ARBA" id="ARBA00022679"/>
    </source>
</evidence>
<dbReference type="InterPro" id="IPR051052">
    <property type="entry name" value="Diverse_substrate_MTase"/>
</dbReference>